<evidence type="ECO:0000256" key="2">
    <source>
        <dbReference type="ARBA" id="ARBA00007639"/>
    </source>
</evidence>
<proteinExistence type="inferred from homology"/>
<feature type="domain" description="HTH lacI-type" evidence="3">
    <location>
        <begin position="8"/>
        <end position="62"/>
    </location>
</feature>
<dbReference type="InterPro" id="IPR025997">
    <property type="entry name" value="SBP_2_dom"/>
</dbReference>
<dbReference type="PROSITE" id="PS50932">
    <property type="entry name" value="HTH_LACI_2"/>
    <property type="match status" value="1"/>
</dbReference>
<comment type="caution">
    <text evidence="4">The sequence shown here is derived from an EMBL/GenBank/DDBJ whole genome shotgun (WGS) entry which is preliminary data.</text>
</comment>
<evidence type="ECO:0000259" key="3">
    <source>
        <dbReference type="PROSITE" id="PS50932"/>
    </source>
</evidence>
<comment type="subcellular location">
    <subcellularLocation>
        <location evidence="1">Periplasm</location>
    </subcellularLocation>
</comment>
<dbReference type="Gene3D" id="1.10.260.40">
    <property type="entry name" value="lambda repressor-like DNA-binding domains"/>
    <property type="match status" value="1"/>
</dbReference>
<dbReference type="CDD" id="cd06307">
    <property type="entry name" value="PBP1_sugar_binding"/>
    <property type="match status" value="1"/>
</dbReference>
<dbReference type="InterPro" id="IPR010982">
    <property type="entry name" value="Lambda_DNA-bd_dom_sf"/>
</dbReference>
<dbReference type="InterPro" id="IPR000843">
    <property type="entry name" value="HTH_LacI"/>
</dbReference>
<dbReference type="Pfam" id="PF00356">
    <property type="entry name" value="LacI"/>
    <property type="match status" value="1"/>
</dbReference>
<evidence type="ECO:0000313" key="5">
    <source>
        <dbReference type="Proteomes" id="UP000241764"/>
    </source>
</evidence>
<dbReference type="OrthoDB" id="9805774at2"/>
<dbReference type="InterPro" id="IPR028082">
    <property type="entry name" value="Peripla_BP_I"/>
</dbReference>
<name>A0A2P7BB65_9HYPH</name>
<organism evidence="4 5">
    <name type="scientific">Phyllobacterium sophorae</name>
    <dbReference type="NCBI Taxonomy" id="1520277"/>
    <lineage>
        <taxon>Bacteria</taxon>
        <taxon>Pseudomonadati</taxon>
        <taxon>Pseudomonadota</taxon>
        <taxon>Alphaproteobacteria</taxon>
        <taxon>Hyphomicrobiales</taxon>
        <taxon>Phyllobacteriaceae</taxon>
        <taxon>Phyllobacterium</taxon>
    </lineage>
</organism>
<dbReference type="EMBL" id="PGGM01000006">
    <property type="protein sequence ID" value="PSH63682.1"/>
    <property type="molecule type" value="Genomic_DNA"/>
</dbReference>
<sequence>MEIGMRRPNMSALAKEAGVGLSTVDRVLNGRADVREETARRVLDAAERIGFYATPLLRQRLKADLPQRTFAFLLQQKSTAFYKLLGEALQKATDECALVRSKAVIEFMDDLTPGAIAETLLRMGRIADGVAVVAADHPNVTAAIETLSSKSIPVVALISDLTAASRAGYAGLDNRKVGRTAAWFLSNMLPANSTVSIFVGSHRYLCQEACESGFRSYLRESAPDFVLIDPVATLERDEYAFEATLNLLRQRPGINGLYIAGGGIEGVLKAVREAGRERTLPIVGHDLTETTARGLIDGTLKIVLSHPIDAIAKGTVELLVERSLQPQTGWQYAHQNYPMQIFSPESL</sequence>
<dbReference type="PANTHER" id="PTHR30036">
    <property type="entry name" value="D-XYLOSE-BINDING PERIPLASMIC PROTEIN"/>
    <property type="match status" value="1"/>
</dbReference>
<dbReference type="PANTHER" id="PTHR30036:SF7">
    <property type="entry name" value="ABC TRANSPORTER PERIPLASMIC-BINDING PROTEIN YPHF"/>
    <property type="match status" value="1"/>
</dbReference>
<dbReference type="GO" id="GO:0003677">
    <property type="term" value="F:DNA binding"/>
    <property type="evidence" value="ECO:0007669"/>
    <property type="project" value="InterPro"/>
</dbReference>
<dbReference type="SUPFAM" id="SSF47413">
    <property type="entry name" value="lambda repressor-like DNA-binding domains"/>
    <property type="match status" value="1"/>
</dbReference>
<dbReference type="SUPFAM" id="SSF53822">
    <property type="entry name" value="Periplasmic binding protein-like I"/>
    <property type="match status" value="1"/>
</dbReference>
<dbReference type="Proteomes" id="UP000241764">
    <property type="component" value="Unassembled WGS sequence"/>
</dbReference>
<dbReference type="SMART" id="SM00354">
    <property type="entry name" value="HTH_LACI"/>
    <property type="match status" value="1"/>
</dbReference>
<dbReference type="GO" id="GO:0030246">
    <property type="term" value="F:carbohydrate binding"/>
    <property type="evidence" value="ECO:0007669"/>
    <property type="project" value="TreeGrafter"/>
</dbReference>
<dbReference type="AlphaFoldDB" id="A0A2P7BB65"/>
<dbReference type="Pfam" id="PF13407">
    <property type="entry name" value="Peripla_BP_4"/>
    <property type="match status" value="1"/>
</dbReference>
<gene>
    <name evidence="4" type="ORF">CU103_15670</name>
</gene>
<comment type="similarity">
    <text evidence="2">Belongs to the bacterial solute-binding protein 2 family.</text>
</comment>
<keyword evidence="5" id="KW-1185">Reference proteome</keyword>
<evidence type="ECO:0000313" key="4">
    <source>
        <dbReference type="EMBL" id="PSH63682.1"/>
    </source>
</evidence>
<dbReference type="InterPro" id="IPR050555">
    <property type="entry name" value="Bact_Solute-Bind_Prot2"/>
</dbReference>
<reference evidence="5" key="1">
    <citation type="submission" date="2017-11" db="EMBL/GenBank/DDBJ databases">
        <authorList>
            <person name="Kuznetsova I."/>
            <person name="Sazanova A."/>
            <person name="Chirak E."/>
            <person name="Safronova V."/>
            <person name="Willems A."/>
        </authorList>
    </citation>
    <scope>NUCLEOTIDE SEQUENCE [LARGE SCALE GENOMIC DNA]</scope>
    <source>
        <strain evidence="5">CCBAU 03422</strain>
    </source>
</reference>
<protein>
    <submittedName>
        <fullName evidence="4">LacI family transcriptional regulator</fullName>
    </submittedName>
</protein>
<dbReference type="GO" id="GO:0030288">
    <property type="term" value="C:outer membrane-bounded periplasmic space"/>
    <property type="evidence" value="ECO:0007669"/>
    <property type="project" value="TreeGrafter"/>
</dbReference>
<dbReference type="GO" id="GO:0006355">
    <property type="term" value="P:regulation of DNA-templated transcription"/>
    <property type="evidence" value="ECO:0007669"/>
    <property type="project" value="InterPro"/>
</dbReference>
<evidence type="ECO:0000256" key="1">
    <source>
        <dbReference type="ARBA" id="ARBA00004418"/>
    </source>
</evidence>
<dbReference type="Gene3D" id="3.40.50.2300">
    <property type="match status" value="2"/>
</dbReference>
<dbReference type="CDD" id="cd01392">
    <property type="entry name" value="HTH_LacI"/>
    <property type="match status" value="1"/>
</dbReference>
<accession>A0A2P7BB65</accession>